<comment type="cofactor">
    <cofactor evidence="2">
        <name>Mn(2+)</name>
        <dbReference type="ChEBI" id="CHEBI:29035"/>
    </cofactor>
</comment>
<dbReference type="SMART" id="SM00471">
    <property type="entry name" value="HDc"/>
    <property type="match status" value="1"/>
</dbReference>
<protein>
    <recommendedName>
        <fullName evidence="5">5'-deoxynucleotidase</fullName>
        <ecNumber evidence="5">3.1.3.89</ecNumber>
    </recommendedName>
</protein>
<dbReference type="PANTHER" id="PTHR11845:SF13">
    <property type="entry name" value="5'-DEOXYNUCLEOTIDASE HDDC2"/>
    <property type="match status" value="1"/>
</dbReference>
<proteinExistence type="predicted"/>
<dbReference type="SUPFAM" id="SSF109604">
    <property type="entry name" value="HD-domain/PDEase-like"/>
    <property type="match status" value="1"/>
</dbReference>
<dbReference type="KEGG" id="ttd:A3L14_09005"/>
<gene>
    <name evidence="9" type="ORF">A3L14_09005</name>
    <name evidence="10" type="ORF">AMR53_11110</name>
    <name evidence="11" type="ORF">SAMN05216170_0138</name>
</gene>
<evidence type="ECO:0000313" key="14">
    <source>
        <dbReference type="Proteomes" id="UP000250136"/>
    </source>
</evidence>
<name>A0A0Q2M0P9_9EURY</name>
<feature type="domain" description="HD/PDEase" evidence="8">
    <location>
        <begin position="28"/>
        <end position="146"/>
    </location>
</feature>
<dbReference type="PATRIC" id="fig|277988.4.peg.2328"/>
<evidence type="ECO:0000259" key="8">
    <source>
        <dbReference type="SMART" id="SM00471"/>
    </source>
</evidence>
<dbReference type="Pfam" id="PF13023">
    <property type="entry name" value="HD_3"/>
    <property type="match status" value="1"/>
</dbReference>
<dbReference type="GO" id="GO:0002953">
    <property type="term" value="F:5'-deoxynucleotidase activity"/>
    <property type="evidence" value="ECO:0007669"/>
    <property type="project" value="UniProtKB-EC"/>
</dbReference>
<evidence type="ECO:0000313" key="10">
    <source>
        <dbReference type="EMBL" id="KQH81442.1"/>
    </source>
</evidence>
<dbReference type="InterPro" id="IPR039356">
    <property type="entry name" value="YfbR/HDDC2"/>
</dbReference>
<dbReference type="OrthoDB" id="46088at2157"/>
<dbReference type="Proteomes" id="UP000250136">
    <property type="component" value="Chromosome"/>
</dbReference>
<dbReference type="InterPro" id="IPR006674">
    <property type="entry name" value="HD_domain"/>
</dbReference>
<evidence type="ECO:0000256" key="7">
    <source>
        <dbReference type="ARBA" id="ARBA00022801"/>
    </source>
</evidence>
<dbReference type="RefSeq" id="WP_055430313.1">
    <property type="nucleotide sequence ID" value="NZ_CP015105.1"/>
</dbReference>
<reference evidence="9 14" key="2">
    <citation type="submission" date="2016-04" db="EMBL/GenBank/DDBJ databases">
        <title>Complete genome sequence of Thermococcus thioreducens type strain OGL-20P.</title>
        <authorList>
            <person name="Oger P.M."/>
        </authorList>
    </citation>
    <scope>NUCLEOTIDE SEQUENCE [LARGE SCALE GENOMIC DNA]</scope>
    <source>
        <strain evidence="9 14">OGL-20P</strain>
    </source>
</reference>
<dbReference type="CDD" id="cd00077">
    <property type="entry name" value="HDc"/>
    <property type="match status" value="1"/>
</dbReference>
<evidence type="ECO:0000256" key="3">
    <source>
        <dbReference type="ARBA" id="ARBA00001941"/>
    </source>
</evidence>
<dbReference type="GO" id="GO:0005737">
    <property type="term" value="C:cytoplasm"/>
    <property type="evidence" value="ECO:0007669"/>
    <property type="project" value="TreeGrafter"/>
</dbReference>
<dbReference type="Proteomes" id="UP000182125">
    <property type="component" value="Unassembled WGS sequence"/>
</dbReference>
<dbReference type="STRING" id="277988.SAMN05216170_0138"/>
<evidence type="ECO:0000313" key="9">
    <source>
        <dbReference type="EMBL" id="ASJ13014.1"/>
    </source>
</evidence>
<dbReference type="GO" id="GO:0046872">
    <property type="term" value="F:metal ion binding"/>
    <property type="evidence" value="ECO:0007669"/>
    <property type="project" value="UniProtKB-KW"/>
</dbReference>
<dbReference type="FunFam" id="1.10.3210.10:FF:000035">
    <property type="entry name" value="HD family hydrolase"/>
    <property type="match status" value="1"/>
</dbReference>
<dbReference type="Gene3D" id="1.10.3210.10">
    <property type="entry name" value="Hypothetical protein af1432"/>
    <property type="match status" value="1"/>
</dbReference>
<dbReference type="GeneID" id="33334561"/>
<dbReference type="EMBL" id="FOIW01000001">
    <property type="protein sequence ID" value="SEV82284.1"/>
    <property type="molecule type" value="Genomic_DNA"/>
</dbReference>
<sequence length="185" mass="21427">MSLLDLFLEAGNLKRLPRTGWLLRGVSNPESIADHSYRVALITLFLADELKANGVEIDVERALKIALLHDLAEARVTDIPLTAQYYLDKGKAEKKAVMELFIKTSTPREYFRLWREYEEGLSLEGRLVKFADRLEMLIQALEYERAGFSNLGEFWKAVDSLRKSEFYGHFREIVEELAEGRKEER</sequence>
<evidence type="ECO:0000313" key="13">
    <source>
        <dbReference type="Proteomes" id="UP000182125"/>
    </source>
</evidence>
<comment type="subunit">
    <text evidence="4">Homodimer.</text>
</comment>
<keyword evidence="6" id="KW-0479">Metal-binding</keyword>
<dbReference type="PANTHER" id="PTHR11845">
    <property type="entry name" value="5'-DEOXYNUCLEOTIDASE HDDC2"/>
    <property type="match status" value="1"/>
</dbReference>
<dbReference type="InterPro" id="IPR003607">
    <property type="entry name" value="HD/PDEase_dom"/>
</dbReference>
<dbReference type="EMBL" id="LIXN01000024">
    <property type="protein sequence ID" value="KQH81442.1"/>
    <property type="molecule type" value="Genomic_DNA"/>
</dbReference>
<evidence type="ECO:0000313" key="12">
    <source>
        <dbReference type="Proteomes" id="UP000051862"/>
    </source>
</evidence>
<comment type="catalytic activity">
    <reaction evidence="1">
        <text>a 2'-deoxyribonucleoside 5'-phosphate + H2O = a 2'-deoxyribonucleoside + phosphate</text>
        <dbReference type="Rhea" id="RHEA:36167"/>
        <dbReference type="ChEBI" id="CHEBI:15377"/>
        <dbReference type="ChEBI" id="CHEBI:18274"/>
        <dbReference type="ChEBI" id="CHEBI:43474"/>
        <dbReference type="ChEBI" id="CHEBI:65317"/>
        <dbReference type="EC" id="3.1.3.89"/>
    </reaction>
</comment>
<comment type="cofactor">
    <cofactor evidence="3">
        <name>Co(2+)</name>
        <dbReference type="ChEBI" id="CHEBI:48828"/>
    </cofactor>
</comment>
<dbReference type="AlphaFoldDB" id="A0A0Q2M0P9"/>
<evidence type="ECO:0000256" key="5">
    <source>
        <dbReference type="ARBA" id="ARBA00012964"/>
    </source>
</evidence>
<reference evidence="11 13" key="3">
    <citation type="submission" date="2016-10" db="EMBL/GenBank/DDBJ databases">
        <authorList>
            <person name="de Groot N.N."/>
        </authorList>
    </citation>
    <scope>NUCLEOTIDE SEQUENCE [LARGE SCALE GENOMIC DNA]</scope>
    <source>
        <strain evidence="11 13">OGL-20</strain>
    </source>
</reference>
<accession>A0A0Q2M0P9</accession>
<evidence type="ECO:0000313" key="11">
    <source>
        <dbReference type="EMBL" id="SEV82284.1"/>
    </source>
</evidence>
<evidence type="ECO:0000256" key="1">
    <source>
        <dbReference type="ARBA" id="ARBA00001638"/>
    </source>
</evidence>
<keyword evidence="7 11" id="KW-0378">Hydrolase</keyword>
<organism evidence="10 12">
    <name type="scientific">Thermococcus thioreducens</name>
    <dbReference type="NCBI Taxonomy" id="277988"/>
    <lineage>
        <taxon>Archaea</taxon>
        <taxon>Methanobacteriati</taxon>
        <taxon>Methanobacteriota</taxon>
        <taxon>Thermococci</taxon>
        <taxon>Thermococcales</taxon>
        <taxon>Thermococcaceae</taxon>
        <taxon>Thermococcus</taxon>
    </lineage>
</organism>
<dbReference type="EC" id="3.1.3.89" evidence="5"/>
<evidence type="ECO:0000256" key="2">
    <source>
        <dbReference type="ARBA" id="ARBA00001936"/>
    </source>
</evidence>
<evidence type="ECO:0000256" key="4">
    <source>
        <dbReference type="ARBA" id="ARBA00011738"/>
    </source>
</evidence>
<dbReference type="EMBL" id="CP015105">
    <property type="protein sequence ID" value="ASJ13014.1"/>
    <property type="molecule type" value="Genomic_DNA"/>
</dbReference>
<dbReference type="Proteomes" id="UP000051862">
    <property type="component" value="Unassembled WGS sequence"/>
</dbReference>
<keyword evidence="14" id="KW-1185">Reference proteome</keyword>
<reference evidence="10 12" key="1">
    <citation type="submission" date="2015-08" db="EMBL/GenBank/DDBJ databases">
        <title>Thermococcus thioreducens DSM 14981 genome sequencing.</title>
        <authorList>
            <person name="Hong S.-J."/>
            <person name="Kim M.-C."/>
            <person name="Shin J.-H."/>
        </authorList>
    </citation>
    <scope>NUCLEOTIDE SEQUENCE [LARGE SCALE GENOMIC DNA]</scope>
    <source>
        <strain evidence="10 12">DSM 14981</strain>
    </source>
</reference>
<evidence type="ECO:0000256" key="6">
    <source>
        <dbReference type="ARBA" id="ARBA00022723"/>
    </source>
</evidence>